<feature type="compositionally biased region" description="Polar residues" evidence="1">
    <location>
        <begin position="538"/>
        <end position="548"/>
    </location>
</feature>
<feature type="region of interest" description="Disordered" evidence="1">
    <location>
        <begin position="341"/>
        <end position="442"/>
    </location>
</feature>
<reference evidence="5" key="1">
    <citation type="submission" date="2025-08" db="UniProtKB">
        <authorList>
            <consortium name="RefSeq"/>
        </authorList>
    </citation>
    <scope>IDENTIFICATION</scope>
</reference>
<dbReference type="RefSeq" id="XP_018494987.1">
    <property type="nucleotide sequence ID" value="XM_018639471.1"/>
</dbReference>
<evidence type="ECO:0000313" key="4">
    <source>
        <dbReference type="Proteomes" id="UP000694867"/>
    </source>
</evidence>
<feature type="chain" id="PRO_5042588608" evidence="2">
    <location>
        <begin position="22"/>
        <end position="555"/>
    </location>
</feature>
<protein>
    <submittedName>
        <fullName evidence="5">Uncharacterized protein LOC108864245</fullName>
    </submittedName>
</protein>
<organism evidence="4 5">
    <name type="scientific">Galendromus occidentalis</name>
    <name type="common">western predatory mite</name>
    <dbReference type="NCBI Taxonomy" id="34638"/>
    <lineage>
        <taxon>Eukaryota</taxon>
        <taxon>Metazoa</taxon>
        <taxon>Ecdysozoa</taxon>
        <taxon>Arthropoda</taxon>
        <taxon>Chelicerata</taxon>
        <taxon>Arachnida</taxon>
        <taxon>Acari</taxon>
        <taxon>Parasitiformes</taxon>
        <taxon>Mesostigmata</taxon>
        <taxon>Gamasina</taxon>
        <taxon>Phytoseioidea</taxon>
        <taxon>Phytoseiidae</taxon>
        <taxon>Typhlodrominae</taxon>
        <taxon>Galendromus</taxon>
    </lineage>
</organism>
<feature type="compositionally biased region" description="Low complexity" evidence="1">
    <location>
        <begin position="488"/>
        <end position="502"/>
    </location>
</feature>
<evidence type="ECO:0000256" key="1">
    <source>
        <dbReference type="SAM" id="MobiDB-lite"/>
    </source>
</evidence>
<feature type="region of interest" description="Disordered" evidence="1">
    <location>
        <begin position="18"/>
        <end position="110"/>
    </location>
</feature>
<proteinExistence type="predicted"/>
<dbReference type="Pfam" id="PF17105">
    <property type="entry name" value="BRD4_CDT"/>
    <property type="match status" value="1"/>
</dbReference>
<feature type="region of interest" description="Disordered" evidence="1">
    <location>
        <begin position="473"/>
        <end position="555"/>
    </location>
</feature>
<feature type="compositionally biased region" description="Basic and acidic residues" evidence="1">
    <location>
        <begin position="409"/>
        <end position="434"/>
    </location>
</feature>
<feature type="compositionally biased region" description="Basic and acidic residues" evidence="1">
    <location>
        <begin position="21"/>
        <end position="31"/>
    </location>
</feature>
<feature type="compositionally biased region" description="Low complexity" evidence="1">
    <location>
        <begin position="379"/>
        <end position="393"/>
    </location>
</feature>
<accession>A0AAJ7L603</accession>
<feature type="domain" description="Bromodomain protein 4 C-terminal" evidence="3">
    <location>
        <begin position="515"/>
        <end position="554"/>
    </location>
</feature>
<dbReference type="AlphaFoldDB" id="A0AAJ7L603"/>
<evidence type="ECO:0000313" key="5">
    <source>
        <dbReference type="RefSeq" id="XP_018494987.1"/>
    </source>
</evidence>
<feature type="compositionally biased region" description="Polar residues" evidence="1">
    <location>
        <begin position="47"/>
        <end position="60"/>
    </location>
</feature>
<feature type="compositionally biased region" description="Polar residues" evidence="1">
    <location>
        <begin position="356"/>
        <end position="365"/>
    </location>
</feature>
<feature type="signal peptide" evidence="2">
    <location>
        <begin position="1"/>
        <end position="21"/>
    </location>
</feature>
<evidence type="ECO:0000256" key="2">
    <source>
        <dbReference type="SAM" id="SignalP"/>
    </source>
</evidence>
<evidence type="ECO:0000259" key="3">
    <source>
        <dbReference type="Pfam" id="PF17105"/>
    </source>
</evidence>
<feature type="compositionally biased region" description="Low complexity" evidence="1">
    <location>
        <begin position="220"/>
        <end position="232"/>
    </location>
</feature>
<gene>
    <name evidence="5" type="primary">LOC108864245</name>
</gene>
<name>A0AAJ7L603_9ACAR</name>
<sequence>MSQPVFQTLLRFLLLPGKAEGAGHGKGDRTSKKPGQNGASAAGGQKPATSSTAVGMTGQLNPSQQHQQNPQQQHPPHPSQQQQQHFAQAASDASIAQAPQHDVGTTGGKLPALDTTDSALLSKDVAHADLLNGLSPLGAGLPPIGGASLGLNNVATSAAASNPHHAPLMAAAPILGGVLDSMRSTNMQLPGHVQHQLGSVTGGGGGKFPPSSHAGGSLGMPTSTTPQMQSSSDVAQTGAQLQAQQRIPMGSMGPNLSAHQLGLDMSAFMGLDPLAFGKDPFGQKNLMEQLGQFKSGDLAALGLPSHHQMLHPDSGTTTSDFGSSLALGSQQSQMHQQHAVAPGASTGMGGPPSALAMQNQLQSESSKLRNYGSWSSLVTGNSNSGNNPQSQTNLNPHAMSNSFQQFKKQAKEKADKQRMLDEAKERKEQAERNKQMASGGVAMSGGGGVMASGAMNPLNPQLATLNKDHLQAGFLNSHSPHSMHSFHGPSSDNSGGSGSNSPAHMRTPNAGVQSEADREKQRRREQERRRREVKSGQIDMNEQNNIMTTFEEMID</sequence>
<dbReference type="Proteomes" id="UP000694867">
    <property type="component" value="Unplaced"/>
</dbReference>
<keyword evidence="2" id="KW-0732">Signal</keyword>
<feature type="compositionally biased region" description="Basic and acidic residues" evidence="1">
    <location>
        <begin position="515"/>
        <end position="534"/>
    </location>
</feature>
<feature type="compositionally biased region" description="Low complexity" evidence="1">
    <location>
        <begin position="79"/>
        <end position="98"/>
    </location>
</feature>
<dbReference type="GeneID" id="108864245"/>
<dbReference type="KEGG" id="goe:108864245"/>
<feature type="compositionally biased region" description="Low complexity" evidence="1">
    <location>
        <begin position="61"/>
        <end position="72"/>
    </location>
</feature>
<feature type="region of interest" description="Disordered" evidence="1">
    <location>
        <begin position="198"/>
        <end position="241"/>
    </location>
</feature>
<dbReference type="InterPro" id="IPR031354">
    <property type="entry name" value="BRD4_CDT"/>
</dbReference>
<keyword evidence="4" id="KW-1185">Reference proteome</keyword>